<reference evidence="1 2" key="1">
    <citation type="submission" date="2020-04" db="EMBL/GenBank/DDBJ databases">
        <title>The Epidemiology and Molecular Characteristics of Linezolid-Resistant Staphylococcus capitis in Huashan Hospital, Shanghai.</title>
        <authorList>
            <person name="Ding L."/>
            <person name="Li P."/>
            <person name="Yang Y."/>
            <person name="Lin D."/>
            <person name="Xu X."/>
        </authorList>
    </citation>
    <scope>NUCLEOTIDE SEQUENCE [LARGE SCALE GENOMIC DNA]</scope>
    <source>
        <strain evidence="1 2">17-84</strain>
    </source>
</reference>
<evidence type="ECO:0008006" key="3">
    <source>
        <dbReference type="Google" id="ProtNLM"/>
    </source>
</evidence>
<sequence length="81" mass="9618">MIYSLTNTVKEFEKAEEKIQKHLDGLVILGNYKEVLKEIMNIDEQVFEMLYDDDAENRPDYEFEPDNLIEAQDKLHEITSH</sequence>
<comment type="caution">
    <text evidence="1">The sequence shown here is derived from an EMBL/GenBank/DDBJ whole genome shotgun (WGS) entry which is preliminary data.</text>
</comment>
<evidence type="ECO:0000313" key="2">
    <source>
        <dbReference type="Proteomes" id="UP000538955"/>
    </source>
</evidence>
<dbReference type="EMBL" id="JABBMI010000064">
    <property type="protein sequence ID" value="NMK54656.1"/>
    <property type="molecule type" value="Genomic_DNA"/>
</dbReference>
<keyword evidence="2" id="KW-1185">Reference proteome</keyword>
<name>A0ABX1STU3_STACP</name>
<evidence type="ECO:0000313" key="1">
    <source>
        <dbReference type="EMBL" id="NMK54656.1"/>
    </source>
</evidence>
<gene>
    <name evidence="1" type="ORF">HHM24_07970</name>
</gene>
<dbReference type="RefSeq" id="WP_168993009.1">
    <property type="nucleotide sequence ID" value="NZ_JABBLW010000040.1"/>
</dbReference>
<dbReference type="Proteomes" id="UP000538955">
    <property type="component" value="Unassembled WGS sequence"/>
</dbReference>
<proteinExistence type="predicted"/>
<organism evidence="1 2">
    <name type="scientific">Staphylococcus capitis</name>
    <dbReference type="NCBI Taxonomy" id="29388"/>
    <lineage>
        <taxon>Bacteria</taxon>
        <taxon>Bacillati</taxon>
        <taxon>Bacillota</taxon>
        <taxon>Bacilli</taxon>
        <taxon>Bacillales</taxon>
        <taxon>Staphylococcaceae</taxon>
        <taxon>Staphylococcus</taxon>
    </lineage>
</organism>
<accession>A0ABX1STU3</accession>
<protein>
    <recommendedName>
        <fullName evidence="3">Phage protein</fullName>
    </recommendedName>
</protein>